<dbReference type="PANTHER" id="PTHR41252">
    <property type="entry name" value="BLR2505 PROTEIN"/>
    <property type="match status" value="1"/>
</dbReference>
<dbReference type="SUPFAM" id="SSF54427">
    <property type="entry name" value="NTF2-like"/>
    <property type="match status" value="1"/>
</dbReference>
<organism evidence="2 3">
    <name type="scientific">Spongiibacter nanhainus</name>
    <dbReference type="NCBI Taxonomy" id="2794344"/>
    <lineage>
        <taxon>Bacteria</taxon>
        <taxon>Pseudomonadati</taxon>
        <taxon>Pseudomonadota</taxon>
        <taxon>Gammaproteobacteria</taxon>
        <taxon>Cellvibrionales</taxon>
        <taxon>Spongiibacteraceae</taxon>
        <taxon>Spongiibacter</taxon>
    </lineage>
</organism>
<keyword evidence="3" id="KW-1185">Reference proteome</keyword>
<dbReference type="InterPro" id="IPR019587">
    <property type="entry name" value="Polyketide_cyclase/dehydratase"/>
</dbReference>
<dbReference type="Pfam" id="PF10604">
    <property type="entry name" value="Polyketide_cyc2"/>
    <property type="match status" value="1"/>
</dbReference>
<evidence type="ECO:0000313" key="2">
    <source>
        <dbReference type="EMBL" id="QQD17222.1"/>
    </source>
</evidence>
<evidence type="ECO:0000313" key="3">
    <source>
        <dbReference type="Proteomes" id="UP000596063"/>
    </source>
</evidence>
<accession>A0A7T4QYZ2</accession>
<dbReference type="RefSeq" id="WP_198568724.1">
    <property type="nucleotide sequence ID" value="NZ_CP066167.1"/>
</dbReference>
<dbReference type="InterPro" id="IPR023393">
    <property type="entry name" value="START-like_dom_sf"/>
</dbReference>
<dbReference type="CDD" id="cd07812">
    <property type="entry name" value="SRPBCC"/>
    <property type="match status" value="1"/>
</dbReference>
<dbReference type="EMBL" id="CP066167">
    <property type="protein sequence ID" value="QQD17222.1"/>
    <property type="molecule type" value="Genomic_DNA"/>
</dbReference>
<sequence>MIDAQHSICIDASINAVWNYVKDIEKWANLFPGCQDCQVISDNESQWVIKVGAGGMVKTVNVMVDVTEWAGPEVVNFSFKLQNEPVTGTGRYRASKVSAGQTEITLEVEVTGSGSMAPMWEAMSKPLLPQLAKSFASSLKAEIEQTAAVTPQLSLTEKMLNYLHTLWLALRGISKTEEQHTMLDENKALVLKFIKAMGAGDRDTAAVCLNSDAITVAKGYGNFSGVREYDTIVGTIEAFTQIFPEGLQPEIQTVTAEGERVIVEFDGKGKTFNGDDYHNQYCMVFTLRNGKISQVNEYFCNKLADEVLWPLIANASSEQTS</sequence>
<dbReference type="AlphaFoldDB" id="A0A7T4QYZ2"/>
<dbReference type="SUPFAM" id="SSF55961">
    <property type="entry name" value="Bet v1-like"/>
    <property type="match status" value="1"/>
</dbReference>
<dbReference type="PANTHER" id="PTHR41252:SF1">
    <property type="entry name" value="BLR2505 PROTEIN"/>
    <property type="match status" value="1"/>
</dbReference>
<dbReference type="Pfam" id="PF12680">
    <property type="entry name" value="SnoaL_2"/>
    <property type="match status" value="1"/>
</dbReference>
<feature type="domain" description="SnoaL-like" evidence="1">
    <location>
        <begin position="190"/>
        <end position="294"/>
    </location>
</feature>
<gene>
    <name evidence="2" type="ORF">I6N98_12715</name>
</gene>
<protein>
    <submittedName>
        <fullName evidence="2">SRPBCC family protein</fullName>
    </submittedName>
</protein>
<dbReference type="KEGG" id="snan:I6N98_12715"/>
<dbReference type="Gene3D" id="3.30.530.20">
    <property type="match status" value="1"/>
</dbReference>
<evidence type="ECO:0000259" key="1">
    <source>
        <dbReference type="Pfam" id="PF12680"/>
    </source>
</evidence>
<dbReference type="InterPro" id="IPR032710">
    <property type="entry name" value="NTF2-like_dom_sf"/>
</dbReference>
<reference evidence="2 3" key="1">
    <citation type="submission" date="2020-12" db="EMBL/GenBank/DDBJ databases">
        <authorList>
            <person name="Shan Y."/>
        </authorList>
    </citation>
    <scope>NUCLEOTIDE SEQUENCE [LARGE SCALE GENOMIC DNA]</scope>
    <source>
        <strain evidence="3">csc3.9</strain>
    </source>
</reference>
<dbReference type="Proteomes" id="UP000596063">
    <property type="component" value="Chromosome"/>
</dbReference>
<proteinExistence type="predicted"/>
<dbReference type="Gene3D" id="3.10.450.50">
    <property type="match status" value="1"/>
</dbReference>
<dbReference type="InterPro" id="IPR037401">
    <property type="entry name" value="SnoaL-like"/>
</dbReference>
<name>A0A7T4QYZ2_9GAMM</name>